<feature type="compositionally biased region" description="Basic and acidic residues" evidence="1">
    <location>
        <begin position="751"/>
        <end position="775"/>
    </location>
</feature>
<evidence type="ECO:0000313" key="4">
    <source>
        <dbReference type="Proteomes" id="UP001438707"/>
    </source>
</evidence>
<dbReference type="InterPro" id="IPR002121">
    <property type="entry name" value="HRDC_dom"/>
</dbReference>
<dbReference type="PANTHER" id="PTHR12124">
    <property type="entry name" value="POLYMYOSITIS/SCLERODERMA AUTOANTIGEN-RELATED"/>
    <property type="match status" value="1"/>
</dbReference>
<dbReference type="GO" id="GO:0000467">
    <property type="term" value="P:exonucleolytic trimming to generate mature 3'-end of 5.8S rRNA from tricistronic rRNA transcript (SSU-rRNA, 5.8S rRNA, LSU-rRNA)"/>
    <property type="evidence" value="ECO:0007669"/>
    <property type="project" value="InterPro"/>
</dbReference>
<dbReference type="GO" id="GO:0071040">
    <property type="term" value="P:nuclear polyadenylation-dependent antisense transcript catabolic process"/>
    <property type="evidence" value="ECO:0007669"/>
    <property type="project" value="TreeGrafter"/>
</dbReference>
<protein>
    <recommendedName>
        <fullName evidence="2">HRDC domain-containing protein</fullName>
    </recommendedName>
</protein>
<dbReference type="PANTHER" id="PTHR12124:SF68">
    <property type="entry name" value="PROTEIN RRP6-LIKE 3"/>
    <property type="match status" value="1"/>
</dbReference>
<dbReference type="GO" id="GO:0071038">
    <property type="term" value="P:TRAMP-dependent tRNA surveillance pathway"/>
    <property type="evidence" value="ECO:0007669"/>
    <property type="project" value="TreeGrafter"/>
</dbReference>
<dbReference type="SMART" id="SM00474">
    <property type="entry name" value="35EXOc"/>
    <property type="match status" value="1"/>
</dbReference>
<feature type="compositionally biased region" description="Basic and acidic residues" evidence="1">
    <location>
        <begin position="702"/>
        <end position="714"/>
    </location>
</feature>
<dbReference type="GO" id="GO:0000176">
    <property type="term" value="C:nuclear exosome (RNase complex)"/>
    <property type="evidence" value="ECO:0007669"/>
    <property type="project" value="TreeGrafter"/>
</dbReference>
<dbReference type="Gene3D" id="3.30.420.10">
    <property type="entry name" value="Ribonuclease H-like superfamily/Ribonuclease H"/>
    <property type="match status" value="1"/>
</dbReference>
<proteinExistence type="predicted"/>
<dbReference type="PROSITE" id="PS50967">
    <property type="entry name" value="HRDC"/>
    <property type="match status" value="1"/>
</dbReference>
<dbReference type="GO" id="GO:0071039">
    <property type="term" value="P:nuclear polyadenylation-dependent CUT catabolic process"/>
    <property type="evidence" value="ECO:0007669"/>
    <property type="project" value="TreeGrafter"/>
</dbReference>
<dbReference type="GO" id="GO:0071035">
    <property type="term" value="P:nuclear polyadenylation-dependent rRNA catabolic process"/>
    <property type="evidence" value="ECO:0007669"/>
    <property type="project" value="TreeGrafter"/>
</dbReference>
<dbReference type="GO" id="GO:0071037">
    <property type="term" value="P:nuclear polyadenylation-dependent snRNA catabolic process"/>
    <property type="evidence" value="ECO:0007669"/>
    <property type="project" value="TreeGrafter"/>
</dbReference>
<dbReference type="GO" id="GO:0071036">
    <property type="term" value="P:nuclear polyadenylation-dependent snoRNA catabolic process"/>
    <property type="evidence" value="ECO:0007669"/>
    <property type="project" value="TreeGrafter"/>
</dbReference>
<dbReference type="GO" id="GO:0000175">
    <property type="term" value="F:3'-5'-RNA exonuclease activity"/>
    <property type="evidence" value="ECO:0007669"/>
    <property type="project" value="InterPro"/>
</dbReference>
<feature type="compositionally biased region" description="Polar residues" evidence="1">
    <location>
        <begin position="730"/>
        <end position="742"/>
    </location>
</feature>
<evidence type="ECO:0000313" key="3">
    <source>
        <dbReference type="EMBL" id="KAK9822142.1"/>
    </source>
</evidence>
<dbReference type="GO" id="GO:0071044">
    <property type="term" value="P:histone mRNA catabolic process"/>
    <property type="evidence" value="ECO:0007669"/>
    <property type="project" value="TreeGrafter"/>
</dbReference>
<keyword evidence="4" id="KW-1185">Reference proteome</keyword>
<dbReference type="Pfam" id="PF01612">
    <property type="entry name" value="DNA_pol_A_exo1"/>
    <property type="match status" value="1"/>
</dbReference>
<feature type="region of interest" description="Disordered" evidence="1">
    <location>
        <begin position="702"/>
        <end position="936"/>
    </location>
</feature>
<comment type="caution">
    <text evidence="3">The sequence shown here is derived from an EMBL/GenBank/DDBJ whole genome shotgun (WGS) entry which is preliminary data.</text>
</comment>
<organism evidence="3 4">
    <name type="scientific">Apatococcus lobatus</name>
    <dbReference type="NCBI Taxonomy" id="904363"/>
    <lineage>
        <taxon>Eukaryota</taxon>
        <taxon>Viridiplantae</taxon>
        <taxon>Chlorophyta</taxon>
        <taxon>core chlorophytes</taxon>
        <taxon>Trebouxiophyceae</taxon>
        <taxon>Chlorellales</taxon>
        <taxon>Chlorellaceae</taxon>
        <taxon>Apatococcus</taxon>
    </lineage>
</organism>
<dbReference type="GO" id="GO:0005730">
    <property type="term" value="C:nucleolus"/>
    <property type="evidence" value="ECO:0007669"/>
    <property type="project" value="TreeGrafter"/>
</dbReference>
<dbReference type="InterPro" id="IPR010997">
    <property type="entry name" value="HRDC-like_sf"/>
</dbReference>
<dbReference type="Gene3D" id="1.10.150.80">
    <property type="entry name" value="HRDC domain"/>
    <property type="match status" value="1"/>
</dbReference>
<evidence type="ECO:0000256" key="1">
    <source>
        <dbReference type="SAM" id="MobiDB-lite"/>
    </source>
</evidence>
<dbReference type="GO" id="GO:0000166">
    <property type="term" value="F:nucleotide binding"/>
    <property type="evidence" value="ECO:0007669"/>
    <property type="project" value="InterPro"/>
</dbReference>
<feature type="domain" description="HRDC" evidence="2">
    <location>
        <begin position="339"/>
        <end position="425"/>
    </location>
</feature>
<dbReference type="InterPro" id="IPR002562">
    <property type="entry name" value="3'-5'_exonuclease_dom"/>
</dbReference>
<feature type="compositionally biased region" description="Low complexity" evidence="1">
    <location>
        <begin position="785"/>
        <end position="811"/>
    </location>
</feature>
<dbReference type="InterPro" id="IPR044876">
    <property type="entry name" value="HRDC_dom_sf"/>
</dbReference>
<dbReference type="InterPro" id="IPR045092">
    <property type="entry name" value="Rrp6-like"/>
</dbReference>
<dbReference type="EMBL" id="JALJOS010000034">
    <property type="protein sequence ID" value="KAK9822142.1"/>
    <property type="molecule type" value="Genomic_DNA"/>
</dbReference>
<dbReference type="InterPro" id="IPR012337">
    <property type="entry name" value="RNaseH-like_sf"/>
</dbReference>
<evidence type="ECO:0000259" key="2">
    <source>
        <dbReference type="PROSITE" id="PS50967"/>
    </source>
</evidence>
<dbReference type="SUPFAM" id="SSF53098">
    <property type="entry name" value="Ribonuclease H-like"/>
    <property type="match status" value="1"/>
</dbReference>
<dbReference type="SUPFAM" id="SSF47819">
    <property type="entry name" value="HRDC-like"/>
    <property type="match status" value="1"/>
</dbReference>
<name>A0AAW1QL70_9CHLO</name>
<dbReference type="Pfam" id="PF00570">
    <property type="entry name" value="HRDC"/>
    <property type="match status" value="1"/>
</dbReference>
<dbReference type="GO" id="GO:0071051">
    <property type="term" value="P:poly(A)-dependent snoRNA 3'-end processing"/>
    <property type="evidence" value="ECO:0007669"/>
    <property type="project" value="TreeGrafter"/>
</dbReference>
<reference evidence="3 4" key="1">
    <citation type="journal article" date="2024" name="Nat. Commun.">
        <title>Phylogenomics reveals the evolutionary origins of lichenization in chlorophyte algae.</title>
        <authorList>
            <person name="Puginier C."/>
            <person name="Libourel C."/>
            <person name="Otte J."/>
            <person name="Skaloud P."/>
            <person name="Haon M."/>
            <person name="Grisel S."/>
            <person name="Petersen M."/>
            <person name="Berrin J.G."/>
            <person name="Delaux P.M."/>
            <person name="Dal Grande F."/>
            <person name="Keller J."/>
        </authorList>
    </citation>
    <scope>NUCLEOTIDE SEQUENCE [LARGE SCALE GENOMIC DNA]</scope>
    <source>
        <strain evidence="3 4">SAG 2145</strain>
    </source>
</reference>
<sequence length="1028" mass="112770">MSEGKRDLLLPMVLSAVVAASGTFLMHRRRKAGGKAKPQHAFRNVFADNTDARFEHRRTDAPHHLAVQQHPYSDEVDSALEAAIAQQGFRTLFDIQKPPTLHDTPLHFVSSPIELSAALEDMQEQLESVPCLAMDVEHHHKHSYLGFTCLLQLSTGAQDYVIDAIALHDHLPQLNTILSDPHILKVMHGADNDVLWLQRDYQAYLVNILDTEKCCQVLKISQRSLAHLLRLFCNVETDKSLQLADWRIRPLPDGMMEYARTDAHFLPYIARCLQQELLRAKHSNGHSSPMTLALQRSANVTRHLYEKPTSEAAAASAANHVLRKVHASASTPGQSQAAVTRLESIVHELCRWRDQTARLEDEGVQSIVPDSTLLLMAQEKPQDVASTLRISAIGRAEDNSYTFTKQHAQEVCNMLRKSTGPAHPEADEAAIKELASGTISQSRDHGSAEDKAAFRRQMRVSKFSARTPVYQNCKMLSADGSLLCHCDLRKLKWYQARGLADKVADDPPTIQLKFEHKATDQLTGSDDFYTHSKENRCVACGDDSHFLRYRVVPACYRRHFPLHMKSHRSHDILLLCVDCHELAHSSAEAVKRKVAEEFDIPLVPGYAKAPRICPGESQQPVGTRSPVHPYNVRRSALALEKYGAQMPEGRRQQLRKMVLQHAGKDVSLAVHELDAETMEMGLIAGLGARSRRRFYRRIEARSDAAADQQHHADTADSPSDQLSGKHEQLQKQLQSGSEQHNTSDSDDAGSDNEHDNGHGSSPRSKESNHSMHADEGPGIQDSHCGQQAAAGSSHQARTRQAAVQAAAGIAQHCGPKPGKQTEQPANPRISAFADKDGGDSIYANCHPDTSSRPPPTSSSLPPESNAAESSDAADAAQVSSTAESASDASVEAHNVASQRPAGHPDSSKTGNQDIPGRGAGSNDLGRPGRASASRRARWTAANGHLALQDDSNLSTDSASHMLHGKLVVAACQERAGVDGISQLATRFRTAFVQALHPAFLPPAWEIDHSAQREFGSYSKYREPVSGDV</sequence>
<gene>
    <name evidence="3" type="ORF">WJX74_010568</name>
</gene>
<feature type="compositionally biased region" description="Low complexity" evidence="1">
    <location>
        <begin position="847"/>
        <end position="883"/>
    </location>
</feature>
<dbReference type="AlphaFoldDB" id="A0AAW1QL70"/>
<dbReference type="InterPro" id="IPR036397">
    <property type="entry name" value="RNaseH_sf"/>
</dbReference>
<dbReference type="GO" id="GO:0003727">
    <property type="term" value="F:single-stranded RNA binding"/>
    <property type="evidence" value="ECO:0007669"/>
    <property type="project" value="TreeGrafter"/>
</dbReference>
<dbReference type="Proteomes" id="UP001438707">
    <property type="component" value="Unassembled WGS sequence"/>
</dbReference>
<accession>A0AAW1QL70</accession>